<accession>D1B1L2</accession>
<organism evidence="3 4">
    <name type="scientific">Sulfurospirillum deleyianum (strain ATCC 51133 / DSM 6946 / 5175)</name>
    <dbReference type="NCBI Taxonomy" id="525898"/>
    <lineage>
        <taxon>Bacteria</taxon>
        <taxon>Pseudomonadati</taxon>
        <taxon>Campylobacterota</taxon>
        <taxon>Epsilonproteobacteria</taxon>
        <taxon>Campylobacterales</taxon>
        <taxon>Sulfurospirillaceae</taxon>
        <taxon>Sulfurospirillum</taxon>
    </lineage>
</organism>
<dbReference type="STRING" id="525898.Sdel_0952"/>
<gene>
    <name evidence="3" type="ordered locus">Sdel_0952</name>
</gene>
<reference evidence="3 4" key="2">
    <citation type="journal article" date="2010" name="Stand. Genomic Sci.">
        <title>Complete genome sequence of Sulfurospirillum deleyianum type strain (5175).</title>
        <authorList>
            <person name="Sikorski J."/>
            <person name="Lapidus A."/>
            <person name="Copeland A."/>
            <person name="Glavina Del Rio T."/>
            <person name="Nolan M."/>
            <person name="Lucas S."/>
            <person name="Chen F."/>
            <person name="Tice H."/>
            <person name="Cheng J.F."/>
            <person name="Saunders E."/>
            <person name="Bruce D."/>
            <person name="Goodwin L."/>
            <person name="Pitluck S."/>
            <person name="Ovchinnikova G."/>
            <person name="Pati A."/>
            <person name="Ivanova N."/>
            <person name="Mavromatis K."/>
            <person name="Chen A."/>
            <person name="Palaniappan K."/>
            <person name="Chain P."/>
            <person name="Land M."/>
            <person name="Hauser L."/>
            <person name="Chang Y.J."/>
            <person name="Jeffries C.D."/>
            <person name="Brettin T."/>
            <person name="Detter J.C."/>
            <person name="Han C."/>
            <person name="Rohde M."/>
            <person name="Lang E."/>
            <person name="Spring S."/>
            <person name="Goker M."/>
            <person name="Bristow J."/>
            <person name="Eisen J.A."/>
            <person name="Markowitz V."/>
            <person name="Hugenholtz P."/>
            <person name="Kyrpides N.C."/>
            <person name="Klenk H.P."/>
        </authorList>
    </citation>
    <scope>NUCLEOTIDE SEQUENCE [LARGE SCALE GENOMIC DNA]</scope>
    <source>
        <strain evidence="4">ATCC 51133 / DSM 6946 / 5175</strain>
    </source>
</reference>
<dbReference type="Pfam" id="PF13280">
    <property type="entry name" value="WYL"/>
    <property type="match status" value="1"/>
</dbReference>
<protein>
    <submittedName>
        <fullName evidence="3">Transcriptional regulator protein-like protein</fullName>
    </submittedName>
</protein>
<feature type="domain" description="WYL" evidence="1">
    <location>
        <begin position="133"/>
        <end position="195"/>
    </location>
</feature>
<dbReference type="Pfam" id="PF25583">
    <property type="entry name" value="WCX"/>
    <property type="match status" value="1"/>
</dbReference>
<dbReference type="Proteomes" id="UP000002222">
    <property type="component" value="Chromosome"/>
</dbReference>
<dbReference type="KEGG" id="sdl:Sdel_0952"/>
<evidence type="ECO:0000259" key="2">
    <source>
        <dbReference type="Pfam" id="PF25583"/>
    </source>
</evidence>
<evidence type="ECO:0000313" key="4">
    <source>
        <dbReference type="Proteomes" id="UP000002222"/>
    </source>
</evidence>
<dbReference type="PROSITE" id="PS52050">
    <property type="entry name" value="WYL"/>
    <property type="match status" value="1"/>
</dbReference>
<dbReference type="EMBL" id="CP001816">
    <property type="protein sequence ID" value="ACZ11982.1"/>
    <property type="molecule type" value="Genomic_DNA"/>
</dbReference>
<dbReference type="AlphaFoldDB" id="D1B1L2"/>
<dbReference type="InterPro" id="IPR026881">
    <property type="entry name" value="WYL_dom"/>
</dbReference>
<dbReference type="PANTHER" id="PTHR34580">
    <property type="match status" value="1"/>
</dbReference>
<name>D1B1L2_SULD5</name>
<reference evidence="4" key="1">
    <citation type="submission" date="2009-11" db="EMBL/GenBank/DDBJ databases">
        <title>The complete genome of Sulfurospirillum deleyianum DSM 6946.</title>
        <authorList>
            <consortium name="US DOE Joint Genome Institute (JGI-PGF)"/>
            <person name="Lucas S."/>
            <person name="Copeland A."/>
            <person name="Lapidus A."/>
            <person name="Glavina del Rio T."/>
            <person name="Dalin E."/>
            <person name="Tice H."/>
            <person name="Bruce D."/>
            <person name="Goodwin L."/>
            <person name="Pitluck S."/>
            <person name="Kyrpides N."/>
            <person name="Mavromatis K."/>
            <person name="Ivanova N."/>
            <person name="Ovchinnikova G."/>
            <person name="Munk A.C."/>
            <person name="Lu M."/>
            <person name="Brettin T."/>
            <person name="Detter J.C."/>
            <person name="Han C."/>
            <person name="Tapia R."/>
            <person name="Larimer F."/>
            <person name="Land M."/>
            <person name="Hauser L."/>
            <person name="Markowitz V."/>
            <person name="Cheng J.F."/>
            <person name="Hugenholtz P."/>
            <person name="Woyke T."/>
            <person name="Wu D."/>
            <person name="Aumann P."/>
            <person name="Schneider S."/>
            <person name="Lang E."/>
            <person name="Spring S."/>
            <person name="Klenk H.P."/>
            <person name="Eisen J.A."/>
        </authorList>
    </citation>
    <scope>NUCLEOTIDE SEQUENCE [LARGE SCALE GENOMIC DNA]</scope>
    <source>
        <strain evidence="4">ATCC 51133 / DSM 6946 / 5175</strain>
    </source>
</reference>
<keyword evidence="4" id="KW-1185">Reference proteome</keyword>
<evidence type="ECO:0000259" key="1">
    <source>
        <dbReference type="Pfam" id="PF13280"/>
    </source>
</evidence>
<dbReference type="InterPro" id="IPR051534">
    <property type="entry name" value="CBASS_pafABC_assoc_protein"/>
</dbReference>
<dbReference type="HOGENOM" id="CLU_041141_10_0_7"/>
<evidence type="ECO:0000313" key="3">
    <source>
        <dbReference type="EMBL" id="ACZ11982.1"/>
    </source>
</evidence>
<dbReference type="eggNOG" id="COG2378">
    <property type="taxonomic scope" value="Bacteria"/>
</dbReference>
<dbReference type="OrthoDB" id="6521217at2"/>
<dbReference type="RefSeq" id="WP_012856742.1">
    <property type="nucleotide sequence ID" value="NC_013512.1"/>
</dbReference>
<dbReference type="PANTHER" id="PTHR34580:SF1">
    <property type="entry name" value="PROTEIN PAFC"/>
    <property type="match status" value="1"/>
</dbReference>
<proteinExistence type="predicted"/>
<dbReference type="InterPro" id="IPR057727">
    <property type="entry name" value="WCX_dom"/>
</dbReference>
<feature type="domain" description="WCX" evidence="2">
    <location>
        <begin position="226"/>
        <end position="301"/>
    </location>
</feature>
<sequence>MTKAKDLERYEYIFTKIRRGEELHPVEIAEYLGCNRKTITRDFEKIISVLFESPIEYNGNKWIVPKPIIDIRAYTASNLVSIALLLKKAYHEDPYLYDKSIELFDFLQEKVSHSVYKQNSIEELFPSCKDEFYLIKNAIEKTQEIKFSFHYDDNVKHVQPLKITNLEQYWYLFCYDLEQSSFWIYHFKGIKNIKVLDQIFNLDEHLYRDKLENAINAYFNIYEKNEVRLRLSKAPMKVLKRKQLNSSQKIYKDEEFQDKYIMDITVSDLREISPLVQQWIPHIEVIYPENLKNIIRENLKNYTL</sequence>